<evidence type="ECO:0000256" key="2">
    <source>
        <dbReference type="SAM" id="SignalP"/>
    </source>
</evidence>
<evidence type="ECO:0000313" key="3">
    <source>
        <dbReference type="EMBL" id="SMG02344.1"/>
    </source>
</evidence>
<accession>A0A238HAG0</accession>
<dbReference type="AlphaFoldDB" id="A0A238HAG0"/>
<keyword evidence="2" id="KW-0732">Signal</keyword>
<organism evidence="3 4">
    <name type="scientific">Burkholderia singularis</name>
    <dbReference type="NCBI Taxonomy" id="1503053"/>
    <lineage>
        <taxon>Bacteria</taxon>
        <taxon>Pseudomonadati</taxon>
        <taxon>Pseudomonadota</taxon>
        <taxon>Betaproteobacteria</taxon>
        <taxon>Burkholderiales</taxon>
        <taxon>Burkholderiaceae</taxon>
        <taxon>Burkholderia</taxon>
        <taxon>pseudomallei group</taxon>
    </lineage>
</organism>
<evidence type="ECO:0000256" key="1">
    <source>
        <dbReference type="SAM" id="MobiDB-lite"/>
    </source>
</evidence>
<feature type="compositionally biased region" description="Pro residues" evidence="1">
    <location>
        <begin position="46"/>
        <end position="60"/>
    </location>
</feature>
<dbReference type="EMBL" id="FXAN01000095">
    <property type="protein sequence ID" value="SMG02344.1"/>
    <property type="molecule type" value="Genomic_DNA"/>
</dbReference>
<sequence>MRNSIAPADNASRRSTRTRRAHRAAAALALLLAIGHAACARVPAASPAPPPSPTSPPPLHGAPLVQGIVWQPDDAHANPRGDWDALGVTDLLVQWSAIDGAALVAGAGLPTVARLPDWKRIGREPWARNVIVGLAGRFDETEARERTPQLVAQSLALALAPPAVHVSGWYFPVEVDPTWKRADTLKPLLEALPKPLWISVYDNSNIGGPALAAWLDSWLPRDVGVFFQDGCGGYVREPRIAREYADALAATLGAPRVRIIAEAFRTLPNGTLRAATAAELQPQLEAYRGYPAYLFDGPHYVPPGVVRALAEHRAAAAADARRPRSGARRYGD</sequence>
<gene>
    <name evidence="3" type="ORF">BSIN_4985</name>
</gene>
<reference evidence="3 4" key="1">
    <citation type="submission" date="2017-04" db="EMBL/GenBank/DDBJ databases">
        <authorList>
            <person name="Afonso C.L."/>
            <person name="Miller P.J."/>
            <person name="Scott M.A."/>
            <person name="Spackman E."/>
            <person name="Goraichik I."/>
            <person name="Dimitrov K.M."/>
            <person name="Suarez D.L."/>
            <person name="Swayne D.E."/>
        </authorList>
    </citation>
    <scope>NUCLEOTIDE SEQUENCE [LARGE SCALE GENOMIC DNA]</scope>
    <source>
        <strain evidence="3">LMG 28154</strain>
    </source>
</reference>
<proteinExistence type="predicted"/>
<name>A0A238HAG0_9BURK</name>
<dbReference type="Proteomes" id="UP000198460">
    <property type="component" value="Unassembled WGS sequence"/>
</dbReference>
<feature type="region of interest" description="Disordered" evidence="1">
    <location>
        <begin position="43"/>
        <end position="64"/>
    </location>
</feature>
<feature type="chain" id="PRO_5012172686" evidence="2">
    <location>
        <begin position="41"/>
        <end position="332"/>
    </location>
</feature>
<evidence type="ECO:0000313" key="4">
    <source>
        <dbReference type="Proteomes" id="UP000198460"/>
    </source>
</evidence>
<protein>
    <submittedName>
        <fullName evidence="3">Uncharacterized protein</fullName>
    </submittedName>
</protein>
<feature type="signal peptide" evidence="2">
    <location>
        <begin position="1"/>
        <end position="40"/>
    </location>
</feature>